<accession>A0A0E9T4C9</accession>
<reference evidence="1" key="1">
    <citation type="submission" date="2014-11" db="EMBL/GenBank/DDBJ databases">
        <authorList>
            <person name="Amaro Gonzalez C."/>
        </authorList>
    </citation>
    <scope>NUCLEOTIDE SEQUENCE</scope>
</reference>
<reference evidence="1" key="2">
    <citation type="journal article" date="2015" name="Fish Shellfish Immunol.">
        <title>Early steps in the European eel (Anguilla anguilla)-Vibrio vulnificus interaction in the gills: Role of the RtxA13 toxin.</title>
        <authorList>
            <person name="Callol A."/>
            <person name="Pajuelo D."/>
            <person name="Ebbesson L."/>
            <person name="Teles M."/>
            <person name="MacKenzie S."/>
            <person name="Amaro C."/>
        </authorList>
    </citation>
    <scope>NUCLEOTIDE SEQUENCE</scope>
</reference>
<dbReference type="AlphaFoldDB" id="A0A0E9T4C9"/>
<organism evidence="1">
    <name type="scientific">Anguilla anguilla</name>
    <name type="common">European freshwater eel</name>
    <name type="synonym">Muraena anguilla</name>
    <dbReference type="NCBI Taxonomy" id="7936"/>
    <lineage>
        <taxon>Eukaryota</taxon>
        <taxon>Metazoa</taxon>
        <taxon>Chordata</taxon>
        <taxon>Craniata</taxon>
        <taxon>Vertebrata</taxon>
        <taxon>Euteleostomi</taxon>
        <taxon>Actinopterygii</taxon>
        <taxon>Neopterygii</taxon>
        <taxon>Teleostei</taxon>
        <taxon>Anguilliformes</taxon>
        <taxon>Anguillidae</taxon>
        <taxon>Anguilla</taxon>
    </lineage>
</organism>
<evidence type="ECO:0000313" key="1">
    <source>
        <dbReference type="EMBL" id="JAH47825.1"/>
    </source>
</evidence>
<proteinExistence type="predicted"/>
<name>A0A0E9T4C9_ANGAN</name>
<sequence>MLGRLQAFYSQLNDLKQKMKTGMHSSDTFTE</sequence>
<protein>
    <submittedName>
        <fullName evidence="1">Uncharacterized protein</fullName>
    </submittedName>
</protein>
<dbReference type="EMBL" id="GBXM01060752">
    <property type="protein sequence ID" value="JAH47825.1"/>
    <property type="molecule type" value="Transcribed_RNA"/>
</dbReference>